<dbReference type="EMBL" id="JACBZH010000001">
    <property type="protein sequence ID" value="NYH93472.1"/>
    <property type="molecule type" value="Genomic_DNA"/>
</dbReference>
<gene>
    <name evidence="2" type="ORF">F4554_006110</name>
</gene>
<feature type="compositionally biased region" description="Low complexity" evidence="1">
    <location>
        <begin position="115"/>
        <end position="129"/>
    </location>
</feature>
<organism evidence="2 3">
    <name type="scientific">Actinopolymorpha rutila</name>
    <dbReference type="NCBI Taxonomy" id="446787"/>
    <lineage>
        <taxon>Bacteria</taxon>
        <taxon>Bacillati</taxon>
        <taxon>Actinomycetota</taxon>
        <taxon>Actinomycetes</taxon>
        <taxon>Propionibacteriales</taxon>
        <taxon>Actinopolymorphaceae</taxon>
        <taxon>Actinopolymorpha</taxon>
    </lineage>
</organism>
<accession>A0A852ZPK5</accession>
<name>A0A852ZPK5_9ACTN</name>
<sequence length="129" mass="14284">MTEPFVKRRARATPGSIPDVLRMFTNEVRFYREIAPVVGVRVPVCLEAEVQADGGATLLVLENLSGWTPGADPTAAARALAGMHEHWQGVAHRRPRRCRSSGTTRLPRTERLQVSATPFRPRSARPSFP</sequence>
<dbReference type="RefSeq" id="WP_179790993.1">
    <property type="nucleotide sequence ID" value="NZ_BAAARR010000045.1"/>
</dbReference>
<comment type="caution">
    <text evidence="2">The sequence shown here is derived from an EMBL/GenBank/DDBJ whole genome shotgun (WGS) entry which is preliminary data.</text>
</comment>
<dbReference type="SUPFAM" id="SSF56112">
    <property type="entry name" value="Protein kinase-like (PK-like)"/>
    <property type="match status" value="1"/>
</dbReference>
<keyword evidence="3" id="KW-1185">Reference proteome</keyword>
<evidence type="ECO:0000313" key="2">
    <source>
        <dbReference type="EMBL" id="NYH93472.1"/>
    </source>
</evidence>
<protein>
    <recommendedName>
        <fullName evidence="4">Phosphotransferase enzyme family protein</fullName>
    </recommendedName>
</protein>
<evidence type="ECO:0000256" key="1">
    <source>
        <dbReference type="SAM" id="MobiDB-lite"/>
    </source>
</evidence>
<dbReference type="AlphaFoldDB" id="A0A852ZPK5"/>
<dbReference type="Proteomes" id="UP000579605">
    <property type="component" value="Unassembled WGS sequence"/>
</dbReference>
<reference evidence="2 3" key="1">
    <citation type="submission" date="2020-07" db="EMBL/GenBank/DDBJ databases">
        <title>Sequencing the genomes of 1000 actinobacteria strains.</title>
        <authorList>
            <person name="Klenk H.-P."/>
        </authorList>
    </citation>
    <scope>NUCLEOTIDE SEQUENCE [LARGE SCALE GENOMIC DNA]</scope>
    <source>
        <strain evidence="2 3">DSM 18448</strain>
    </source>
</reference>
<evidence type="ECO:0000313" key="3">
    <source>
        <dbReference type="Proteomes" id="UP000579605"/>
    </source>
</evidence>
<evidence type="ECO:0008006" key="4">
    <source>
        <dbReference type="Google" id="ProtNLM"/>
    </source>
</evidence>
<proteinExistence type="predicted"/>
<dbReference type="InterPro" id="IPR011009">
    <property type="entry name" value="Kinase-like_dom_sf"/>
</dbReference>
<feature type="region of interest" description="Disordered" evidence="1">
    <location>
        <begin position="88"/>
        <end position="129"/>
    </location>
</feature>